<comment type="caution">
    <text evidence="3">The sequence shown here is derived from an EMBL/GenBank/DDBJ whole genome shotgun (WGS) entry which is preliminary data.</text>
</comment>
<dbReference type="Proteomes" id="UP000535182">
    <property type="component" value="Unassembled WGS sequence"/>
</dbReference>
<keyword evidence="1" id="KW-1133">Transmembrane helix</keyword>
<organism evidence="3 4">
    <name type="scientific">Tunturiibacter gelidiferens</name>
    <dbReference type="NCBI Taxonomy" id="3069689"/>
    <lineage>
        <taxon>Bacteria</taxon>
        <taxon>Pseudomonadati</taxon>
        <taxon>Acidobacteriota</taxon>
        <taxon>Terriglobia</taxon>
        <taxon>Terriglobales</taxon>
        <taxon>Acidobacteriaceae</taxon>
        <taxon>Tunturiibacter</taxon>
    </lineage>
</organism>
<keyword evidence="1" id="KW-0472">Membrane</keyword>
<proteinExistence type="predicted"/>
<dbReference type="InterPro" id="IPR021796">
    <property type="entry name" value="Tll0287-like_dom"/>
</dbReference>
<evidence type="ECO:0000313" key="3">
    <source>
        <dbReference type="EMBL" id="MBB5329935.1"/>
    </source>
</evidence>
<dbReference type="CDD" id="cd06225">
    <property type="entry name" value="HAMP"/>
    <property type="match status" value="1"/>
</dbReference>
<dbReference type="InterPro" id="IPR003660">
    <property type="entry name" value="HAMP_dom"/>
</dbReference>
<dbReference type="RefSeq" id="WP_183978893.1">
    <property type="nucleotide sequence ID" value="NZ_JACHEB010000008.1"/>
</dbReference>
<dbReference type="Pfam" id="PF00672">
    <property type="entry name" value="HAMP"/>
    <property type="match status" value="1"/>
</dbReference>
<evidence type="ECO:0000259" key="2">
    <source>
        <dbReference type="PROSITE" id="PS50885"/>
    </source>
</evidence>
<dbReference type="GO" id="GO:0016020">
    <property type="term" value="C:membrane"/>
    <property type="evidence" value="ECO:0007669"/>
    <property type="project" value="InterPro"/>
</dbReference>
<dbReference type="GO" id="GO:0008256">
    <property type="term" value="F:protein histidine pros-kinase activity"/>
    <property type="evidence" value="ECO:0007669"/>
    <property type="project" value="UniProtKB-EC"/>
</dbReference>
<evidence type="ECO:0000313" key="4">
    <source>
        <dbReference type="Proteomes" id="UP000535182"/>
    </source>
</evidence>
<sequence>MKLLAKFNILLILLFGIGLLFVSRLSRGFLEENAREQTLQQAKLMLSSAQSTRDYTEQELDPLLETTPESTKRFLPQSIPFYAATVTFNHLRKDYPDYTYKEAALNPTNPRDRADQWEVDIIDYFRNHPDKKQLVGERQTATGTSISLSQPITTNQSCLVCHGSAAAAPPTEILTYGSANGFGWTLNEIIGAQIVSVPTAVAEGIASRLYHTLLIYISATFLATLAVIDLGLYFIVIRPVRRLAATADLISNGDLDQPEFTYKGKDEIAEVTASFNRMYVSLKKAIQMLDR</sequence>
<gene>
    <name evidence="3" type="ORF">HDF14_003564</name>
</gene>
<dbReference type="Pfam" id="PF11845">
    <property type="entry name" value="Tll0287-like"/>
    <property type="match status" value="1"/>
</dbReference>
<dbReference type="AlphaFoldDB" id="A0A9X0U5D3"/>
<dbReference type="EC" id="2.7.13.1" evidence="3"/>
<feature type="transmembrane region" description="Helical" evidence="1">
    <location>
        <begin position="213"/>
        <end position="236"/>
    </location>
</feature>
<accession>A0A9X0U5D3</accession>
<reference evidence="3 4" key="1">
    <citation type="submission" date="2020-08" db="EMBL/GenBank/DDBJ databases">
        <title>Genomic Encyclopedia of Type Strains, Phase IV (KMG-V): Genome sequencing to study the core and pangenomes of soil and plant-associated prokaryotes.</title>
        <authorList>
            <person name="Whitman W."/>
        </authorList>
    </citation>
    <scope>NUCLEOTIDE SEQUENCE [LARGE SCALE GENOMIC DNA]</scope>
    <source>
        <strain evidence="3 4">X5P2</strain>
    </source>
</reference>
<dbReference type="PROSITE" id="PS50885">
    <property type="entry name" value="HAMP"/>
    <property type="match status" value="1"/>
</dbReference>
<dbReference type="GO" id="GO:0007165">
    <property type="term" value="P:signal transduction"/>
    <property type="evidence" value="ECO:0007669"/>
    <property type="project" value="InterPro"/>
</dbReference>
<evidence type="ECO:0000256" key="1">
    <source>
        <dbReference type="SAM" id="Phobius"/>
    </source>
</evidence>
<name>A0A9X0U5D3_9BACT</name>
<dbReference type="SUPFAM" id="SSF158472">
    <property type="entry name" value="HAMP domain-like"/>
    <property type="match status" value="1"/>
</dbReference>
<keyword evidence="3" id="KW-0808">Transferase</keyword>
<dbReference type="Gene3D" id="6.10.340.10">
    <property type="match status" value="1"/>
</dbReference>
<dbReference type="SMART" id="SM00304">
    <property type="entry name" value="HAMP"/>
    <property type="match status" value="1"/>
</dbReference>
<protein>
    <submittedName>
        <fullName evidence="3">Protein-histidine pros-kinase</fullName>
        <ecNumber evidence="3">2.7.13.1</ecNumber>
    </submittedName>
</protein>
<keyword evidence="4" id="KW-1185">Reference proteome</keyword>
<dbReference type="EMBL" id="JACHEB010000008">
    <property type="protein sequence ID" value="MBB5329935.1"/>
    <property type="molecule type" value="Genomic_DNA"/>
</dbReference>
<feature type="domain" description="HAMP" evidence="2">
    <location>
        <begin position="234"/>
        <end position="287"/>
    </location>
</feature>
<keyword evidence="1" id="KW-0812">Transmembrane</keyword>